<dbReference type="Proteomes" id="UP000579281">
    <property type="component" value="Unassembled WGS sequence"/>
</dbReference>
<evidence type="ECO:0000256" key="1">
    <source>
        <dbReference type="SAM" id="Coils"/>
    </source>
</evidence>
<dbReference type="InterPro" id="IPR007809">
    <property type="entry name" value="FlgN-like"/>
</dbReference>
<dbReference type="GO" id="GO:0004812">
    <property type="term" value="F:aminoacyl-tRNA ligase activity"/>
    <property type="evidence" value="ECO:0007669"/>
    <property type="project" value="UniProtKB-KW"/>
</dbReference>
<keyword evidence="1" id="KW-0175">Coiled coil</keyword>
<proteinExistence type="predicted"/>
<feature type="coiled-coil region" evidence="1">
    <location>
        <begin position="116"/>
        <end position="143"/>
    </location>
</feature>
<gene>
    <name evidence="2" type="ORF">HNQ80_002543</name>
</gene>
<accession>A0A841KSS3</accession>
<evidence type="ECO:0000313" key="3">
    <source>
        <dbReference type="Proteomes" id="UP000579281"/>
    </source>
</evidence>
<dbReference type="Pfam" id="PF05130">
    <property type="entry name" value="FlgN"/>
    <property type="match status" value="1"/>
</dbReference>
<comment type="caution">
    <text evidence="2">The sequence shown here is derived from an EMBL/GenBank/DDBJ whole genome shotgun (WGS) entry which is preliminary data.</text>
</comment>
<organism evidence="2 3">
    <name type="scientific">Anaerosolibacter carboniphilus</name>
    <dbReference type="NCBI Taxonomy" id="1417629"/>
    <lineage>
        <taxon>Bacteria</taxon>
        <taxon>Bacillati</taxon>
        <taxon>Bacillota</taxon>
        <taxon>Clostridia</taxon>
        <taxon>Peptostreptococcales</taxon>
        <taxon>Thermotaleaceae</taxon>
        <taxon>Anaerosolibacter</taxon>
    </lineage>
</organism>
<dbReference type="AlphaFoldDB" id="A0A841KSS3"/>
<dbReference type="GO" id="GO:0044780">
    <property type="term" value="P:bacterial-type flagellum assembly"/>
    <property type="evidence" value="ECO:0007669"/>
    <property type="project" value="InterPro"/>
</dbReference>
<protein>
    <submittedName>
        <fullName evidence="2">Histidyl-tRNA synthetase</fullName>
    </submittedName>
</protein>
<keyword evidence="2" id="KW-0030">Aminoacyl-tRNA synthetase</keyword>
<reference evidence="2 3" key="1">
    <citation type="submission" date="2020-08" db="EMBL/GenBank/DDBJ databases">
        <title>Genomic Encyclopedia of Type Strains, Phase IV (KMG-IV): sequencing the most valuable type-strain genomes for metagenomic binning, comparative biology and taxonomic classification.</title>
        <authorList>
            <person name="Goeker M."/>
        </authorList>
    </citation>
    <scope>NUCLEOTIDE SEQUENCE [LARGE SCALE GENOMIC DNA]</scope>
    <source>
        <strain evidence="2 3">DSM 103526</strain>
    </source>
</reference>
<dbReference type="EMBL" id="JACHEN010000014">
    <property type="protein sequence ID" value="MBB6216443.1"/>
    <property type="molecule type" value="Genomic_DNA"/>
</dbReference>
<keyword evidence="2" id="KW-0436">Ligase</keyword>
<sequence length="165" mass="18944">MDIDNLLRLLIDTSHKKGQALERFLELTSLQANLIKAGNLDTLMTVIDERQGVISLINDIDLVFLENYNKLKKALGIQSIEEMDTNAHPLLKDLKNNIEHIMKILKEIDHLDKMNTNNLKIDLEHVKDELKKIKIEKQSSKLASAYKNKYAGAQGMFVDNQNKKY</sequence>
<evidence type="ECO:0000313" key="2">
    <source>
        <dbReference type="EMBL" id="MBB6216443.1"/>
    </source>
</evidence>
<name>A0A841KSS3_9FIRM</name>
<keyword evidence="3" id="KW-1185">Reference proteome</keyword>